<name>A0ABP4NWN0_9ACTN</name>
<dbReference type="InterPro" id="IPR000182">
    <property type="entry name" value="GNAT_dom"/>
</dbReference>
<protein>
    <submittedName>
        <fullName evidence="4">GNAT family N-acetyltransferase</fullName>
    </submittedName>
</protein>
<evidence type="ECO:0000259" key="3">
    <source>
        <dbReference type="PROSITE" id="PS51186"/>
    </source>
</evidence>
<dbReference type="InterPro" id="IPR016181">
    <property type="entry name" value="Acyl_CoA_acyltransferase"/>
</dbReference>
<keyword evidence="5" id="KW-1185">Reference proteome</keyword>
<accession>A0ABP4NWN0</accession>
<proteinExistence type="predicted"/>
<organism evidence="4 5">
    <name type="scientific">Kribbella hippodromi</name>
    <dbReference type="NCBI Taxonomy" id="434347"/>
    <lineage>
        <taxon>Bacteria</taxon>
        <taxon>Bacillati</taxon>
        <taxon>Actinomycetota</taxon>
        <taxon>Actinomycetes</taxon>
        <taxon>Propionibacteriales</taxon>
        <taxon>Kribbellaceae</taxon>
        <taxon>Kribbella</taxon>
    </lineage>
</organism>
<dbReference type="SUPFAM" id="SSF55729">
    <property type="entry name" value="Acyl-CoA N-acyltransferases (Nat)"/>
    <property type="match status" value="1"/>
</dbReference>
<dbReference type="Pfam" id="PF00583">
    <property type="entry name" value="Acetyltransf_1"/>
    <property type="match status" value="1"/>
</dbReference>
<keyword evidence="2" id="KW-0012">Acyltransferase</keyword>
<reference evidence="5" key="1">
    <citation type="journal article" date="2019" name="Int. J. Syst. Evol. Microbiol.">
        <title>The Global Catalogue of Microorganisms (GCM) 10K type strain sequencing project: providing services to taxonomists for standard genome sequencing and annotation.</title>
        <authorList>
            <consortium name="The Broad Institute Genomics Platform"/>
            <consortium name="The Broad Institute Genome Sequencing Center for Infectious Disease"/>
            <person name="Wu L."/>
            <person name="Ma J."/>
        </authorList>
    </citation>
    <scope>NUCLEOTIDE SEQUENCE [LARGE SCALE GENOMIC DNA]</scope>
    <source>
        <strain evidence="5">JCM 15572</strain>
    </source>
</reference>
<dbReference type="PROSITE" id="PS51186">
    <property type="entry name" value="GNAT"/>
    <property type="match status" value="1"/>
</dbReference>
<comment type="caution">
    <text evidence="4">The sequence shown here is derived from an EMBL/GenBank/DDBJ whole genome shotgun (WGS) entry which is preliminary data.</text>
</comment>
<dbReference type="EMBL" id="BAAAPH010000006">
    <property type="protein sequence ID" value="GAA1565899.1"/>
    <property type="molecule type" value="Genomic_DNA"/>
</dbReference>
<evidence type="ECO:0000313" key="5">
    <source>
        <dbReference type="Proteomes" id="UP001501705"/>
    </source>
</evidence>
<evidence type="ECO:0000256" key="2">
    <source>
        <dbReference type="ARBA" id="ARBA00023315"/>
    </source>
</evidence>
<dbReference type="PANTHER" id="PTHR43877">
    <property type="entry name" value="AMINOALKYLPHOSPHONATE N-ACETYLTRANSFERASE-RELATED-RELATED"/>
    <property type="match status" value="1"/>
</dbReference>
<evidence type="ECO:0000313" key="4">
    <source>
        <dbReference type="EMBL" id="GAA1565899.1"/>
    </source>
</evidence>
<feature type="domain" description="N-acetyltransferase" evidence="3">
    <location>
        <begin position="8"/>
        <end position="155"/>
    </location>
</feature>
<dbReference type="Gene3D" id="3.40.630.30">
    <property type="match status" value="1"/>
</dbReference>
<gene>
    <name evidence="4" type="ORF">GCM10009804_23240</name>
</gene>
<keyword evidence="1" id="KW-0808">Transferase</keyword>
<evidence type="ECO:0000256" key="1">
    <source>
        <dbReference type="ARBA" id="ARBA00022679"/>
    </source>
</evidence>
<dbReference type="RefSeq" id="WP_344233432.1">
    <property type="nucleotide sequence ID" value="NZ_BAAAPH010000006.1"/>
</dbReference>
<dbReference type="InterPro" id="IPR050832">
    <property type="entry name" value="Bact_Acetyltransf"/>
</dbReference>
<sequence length="168" mass="18060">MPEIVVPLTIRPLTHDDLPAMAWYGRPTALASVTEAINRAGRGEVDYLAVCTPSGRPVAVGGADYTKPPDAATIWQLSVLEPLQSCGIGTLLIHALEDRIRARGLTCAEIGVDINASRPQALYERLGYSVTGSEPASWNQESPDGTVTLYETQITLLRKELHSAPKAP</sequence>
<dbReference type="Proteomes" id="UP001501705">
    <property type="component" value="Unassembled WGS sequence"/>
</dbReference>